<dbReference type="eggNOG" id="ENOG502R8RW">
    <property type="taxonomic scope" value="Eukaryota"/>
</dbReference>
<dbReference type="OrthoDB" id="410651at2759"/>
<evidence type="ECO:0000256" key="1">
    <source>
        <dbReference type="SAM" id="Phobius"/>
    </source>
</evidence>
<evidence type="ECO:0000313" key="2">
    <source>
        <dbReference type="EMBL" id="EJK67544.1"/>
    </source>
</evidence>
<dbReference type="Proteomes" id="UP000266841">
    <property type="component" value="Unassembled WGS sequence"/>
</dbReference>
<dbReference type="EMBL" id="AGNL01012940">
    <property type="protein sequence ID" value="EJK67544.1"/>
    <property type="molecule type" value="Genomic_DNA"/>
</dbReference>
<keyword evidence="1" id="KW-0472">Membrane</keyword>
<feature type="transmembrane region" description="Helical" evidence="1">
    <location>
        <begin position="38"/>
        <end position="56"/>
    </location>
</feature>
<keyword evidence="1" id="KW-1133">Transmembrane helix</keyword>
<proteinExistence type="predicted"/>
<evidence type="ECO:0000313" key="3">
    <source>
        <dbReference type="Proteomes" id="UP000266841"/>
    </source>
</evidence>
<reference evidence="2 3" key="1">
    <citation type="journal article" date="2012" name="Genome Biol.">
        <title>Genome and low-iron response of an oceanic diatom adapted to chronic iron limitation.</title>
        <authorList>
            <person name="Lommer M."/>
            <person name="Specht M."/>
            <person name="Roy A.S."/>
            <person name="Kraemer L."/>
            <person name="Andreson R."/>
            <person name="Gutowska M.A."/>
            <person name="Wolf J."/>
            <person name="Bergner S.V."/>
            <person name="Schilhabel M.B."/>
            <person name="Klostermeier U.C."/>
            <person name="Beiko R.G."/>
            <person name="Rosenstiel P."/>
            <person name="Hippler M."/>
            <person name="Laroche J."/>
        </authorList>
    </citation>
    <scope>NUCLEOTIDE SEQUENCE [LARGE SCALE GENOMIC DNA]</scope>
    <source>
        <strain evidence="2 3">CCMP1005</strain>
    </source>
</reference>
<name>K0SRC6_THAOC</name>
<dbReference type="Gene3D" id="1.20.120.550">
    <property type="entry name" value="Membrane associated eicosanoid/glutathione metabolism-like domain"/>
    <property type="match status" value="1"/>
</dbReference>
<gene>
    <name evidence="2" type="ORF">THAOC_11403</name>
</gene>
<comment type="caution">
    <text evidence="2">The sequence shown here is derived from an EMBL/GenBank/DDBJ whole genome shotgun (WGS) entry which is preliminary data.</text>
</comment>
<organism evidence="2 3">
    <name type="scientific">Thalassiosira oceanica</name>
    <name type="common">Marine diatom</name>
    <dbReference type="NCBI Taxonomy" id="159749"/>
    <lineage>
        <taxon>Eukaryota</taxon>
        <taxon>Sar</taxon>
        <taxon>Stramenopiles</taxon>
        <taxon>Ochrophyta</taxon>
        <taxon>Bacillariophyta</taxon>
        <taxon>Coscinodiscophyceae</taxon>
        <taxon>Thalassiosirophycidae</taxon>
        <taxon>Thalassiosirales</taxon>
        <taxon>Thalassiosiraceae</taxon>
        <taxon>Thalassiosira</taxon>
    </lineage>
</organism>
<accession>K0SRC6</accession>
<protein>
    <submittedName>
        <fullName evidence="2">Uncharacterized protein</fullName>
    </submittedName>
</protein>
<dbReference type="AlphaFoldDB" id="K0SRC6"/>
<keyword evidence="3" id="KW-1185">Reference proteome</keyword>
<keyword evidence="1" id="KW-0812">Transmembrane</keyword>
<sequence>MAAKPLLVTLGCCGIGGFAELGYGSATLGTDVLERCTFATPAILIGTGFWTLMHGFKVGRARSKYAELAKKDGEENVDERFNLPNLYAQGVSKHVTAFNCIQRSHQQIFE</sequence>
<feature type="non-terminal residue" evidence="2">
    <location>
        <position position="110"/>
    </location>
</feature>
<dbReference type="SUPFAM" id="SSF161084">
    <property type="entry name" value="MAPEG domain-like"/>
    <property type="match status" value="1"/>
</dbReference>
<dbReference type="InterPro" id="IPR023352">
    <property type="entry name" value="MAPEG-like_dom_sf"/>
</dbReference>